<gene>
    <name evidence="2" type="ORF">QBC37DRAFT_400589</name>
</gene>
<evidence type="ECO:0000256" key="1">
    <source>
        <dbReference type="SAM" id="SignalP"/>
    </source>
</evidence>
<feature type="signal peptide" evidence="1">
    <location>
        <begin position="1"/>
        <end position="22"/>
    </location>
</feature>
<evidence type="ECO:0000313" key="3">
    <source>
        <dbReference type="Proteomes" id="UP001301769"/>
    </source>
</evidence>
<feature type="chain" id="PRO_5042951971" evidence="1">
    <location>
        <begin position="23"/>
        <end position="102"/>
    </location>
</feature>
<reference evidence="2" key="1">
    <citation type="journal article" date="2023" name="Mol. Phylogenet. Evol.">
        <title>Genome-scale phylogeny and comparative genomics of the fungal order Sordariales.</title>
        <authorList>
            <person name="Hensen N."/>
            <person name="Bonometti L."/>
            <person name="Westerberg I."/>
            <person name="Brannstrom I.O."/>
            <person name="Guillou S."/>
            <person name="Cros-Aarteil S."/>
            <person name="Calhoun S."/>
            <person name="Haridas S."/>
            <person name="Kuo A."/>
            <person name="Mondo S."/>
            <person name="Pangilinan J."/>
            <person name="Riley R."/>
            <person name="LaButti K."/>
            <person name="Andreopoulos B."/>
            <person name="Lipzen A."/>
            <person name="Chen C."/>
            <person name="Yan M."/>
            <person name="Daum C."/>
            <person name="Ng V."/>
            <person name="Clum A."/>
            <person name="Steindorff A."/>
            <person name="Ohm R.A."/>
            <person name="Martin F."/>
            <person name="Silar P."/>
            <person name="Natvig D.O."/>
            <person name="Lalanne C."/>
            <person name="Gautier V."/>
            <person name="Ament-Velasquez S.L."/>
            <person name="Kruys A."/>
            <person name="Hutchinson M.I."/>
            <person name="Powell A.J."/>
            <person name="Barry K."/>
            <person name="Miller A.N."/>
            <person name="Grigoriev I.V."/>
            <person name="Debuchy R."/>
            <person name="Gladieux P."/>
            <person name="Hiltunen Thoren M."/>
            <person name="Johannesson H."/>
        </authorList>
    </citation>
    <scope>NUCLEOTIDE SEQUENCE</scope>
    <source>
        <strain evidence="2">PSN293</strain>
    </source>
</reference>
<name>A0AAN7B9U9_9PEZI</name>
<comment type="caution">
    <text evidence="2">The sequence shown here is derived from an EMBL/GenBank/DDBJ whole genome shotgun (WGS) entry which is preliminary data.</text>
</comment>
<keyword evidence="1" id="KW-0732">Signal</keyword>
<protein>
    <submittedName>
        <fullName evidence="2">Uncharacterized protein</fullName>
    </submittedName>
</protein>
<dbReference type="AlphaFoldDB" id="A0AAN7B9U9"/>
<dbReference type="EMBL" id="MU858109">
    <property type="protein sequence ID" value="KAK4213400.1"/>
    <property type="molecule type" value="Genomic_DNA"/>
</dbReference>
<dbReference type="Proteomes" id="UP001301769">
    <property type="component" value="Unassembled WGS sequence"/>
</dbReference>
<proteinExistence type="predicted"/>
<keyword evidence="3" id="KW-1185">Reference proteome</keyword>
<evidence type="ECO:0000313" key="2">
    <source>
        <dbReference type="EMBL" id="KAK4213400.1"/>
    </source>
</evidence>
<accession>A0AAN7B9U9</accession>
<sequence>MYTTKLNLGLLFALVAIVNAQAAVDKCPKDEIACLDIINSSQCIANVIIDGRPPLTKANLAMCVEHEGTASSLPGAEKFCRCTGCHTAQINEAIIKTFNCTQ</sequence>
<organism evidence="2 3">
    <name type="scientific">Rhypophila decipiens</name>
    <dbReference type="NCBI Taxonomy" id="261697"/>
    <lineage>
        <taxon>Eukaryota</taxon>
        <taxon>Fungi</taxon>
        <taxon>Dikarya</taxon>
        <taxon>Ascomycota</taxon>
        <taxon>Pezizomycotina</taxon>
        <taxon>Sordariomycetes</taxon>
        <taxon>Sordariomycetidae</taxon>
        <taxon>Sordariales</taxon>
        <taxon>Naviculisporaceae</taxon>
        <taxon>Rhypophila</taxon>
    </lineage>
</organism>
<reference evidence="2" key="2">
    <citation type="submission" date="2023-05" db="EMBL/GenBank/DDBJ databases">
        <authorList>
            <consortium name="Lawrence Berkeley National Laboratory"/>
            <person name="Steindorff A."/>
            <person name="Hensen N."/>
            <person name="Bonometti L."/>
            <person name="Westerberg I."/>
            <person name="Brannstrom I.O."/>
            <person name="Guillou S."/>
            <person name="Cros-Aarteil S."/>
            <person name="Calhoun S."/>
            <person name="Haridas S."/>
            <person name="Kuo A."/>
            <person name="Mondo S."/>
            <person name="Pangilinan J."/>
            <person name="Riley R."/>
            <person name="Labutti K."/>
            <person name="Andreopoulos B."/>
            <person name="Lipzen A."/>
            <person name="Chen C."/>
            <person name="Yanf M."/>
            <person name="Daum C."/>
            <person name="Ng V."/>
            <person name="Clum A."/>
            <person name="Ohm R."/>
            <person name="Martin F."/>
            <person name="Silar P."/>
            <person name="Natvig D."/>
            <person name="Lalanne C."/>
            <person name="Gautier V."/>
            <person name="Ament-Velasquez S.L."/>
            <person name="Kruys A."/>
            <person name="Hutchinson M.I."/>
            <person name="Powell A.J."/>
            <person name="Barry K."/>
            <person name="Miller A.N."/>
            <person name="Grigoriev I.V."/>
            <person name="Debuchy R."/>
            <person name="Gladieux P."/>
            <person name="Thoren M.H."/>
            <person name="Johannesson H."/>
        </authorList>
    </citation>
    <scope>NUCLEOTIDE SEQUENCE</scope>
    <source>
        <strain evidence="2">PSN293</strain>
    </source>
</reference>